<dbReference type="PROSITE" id="PS50081">
    <property type="entry name" value="ZF_DAG_PE_2"/>
    <property type="match status" value="1"/>
</dbReference>
<keyword evidence="3" id="KW-0862">Zinc</keyword>
<keyword evidence="2" id="KW-0863">Zinc-finger</keyword>
<dbReference type="EMBL" id="JADFTS010000001">
    <property type="protein sequence ID" value="KAF9624143.1"/>
    <property type="molecule type" value="Genomic_DNA"/>
</dbReference>
<feature type="compositionally biased region" description="Polar residues" evidence="4">
    <location>
        <begin position="274"/>
        <end position="290"/>
    </location>
</feature>
<feature type="compositionally biased region" description="Low complexity" evidence="4">
    <location>
        <begin position="298"/>
        <end position="311"/>
    </location>
</feature>
<sequence>MDDYRESLGGLLPKWGKNGIFRMEESPLVIMAYFTAALVGILTIAYTIFQWKRNISLTWMKAMARSKKSPKAKHNTPFAAHTWSVESMSRGKSLNCCVCLNSVCPPQPLGPVMDSDSFMHRCGICGAAAHLLCSSNSQKDCKCVSMIGNELVIHQWAVRWTEINDQPDETTCCSHCDEPCSGSFLGGSPILSCMWCQRLVHFECHTSLSNEMGDICDLGPYKRLIISPLFVKELSRTTTGGILSSITHGANELASSVRRIRSQSKKYKHGAETSIDSGNSHSTCDSSTECSADPPETSKGSHGNSGNCNGSLDKKGTDHGDEVNNKVDLKSNYKRSTSFSWNDEVQKLAAKQRYELMDLPPEIRPLLVFINKKSGAQRGDSLKLRLNILLNPVQASAFSK</sequence>
<dbReference type="Gene3D" id="3.30.60.20">
    <property type="match status" value="1"/>
</dbReference>
<evidence type="ECO:0000256" key="1">
    <source>
        <dbReference type="ARBA" id="ARBA00022723"/>
    </source>
</evidence>
<keyword evidence="1" id="KW-0479">Metal-binding</keyword>
<dbReference type="AlphaFoldDB" id="A0A835M925"/>
<keyword evidence="5" id="KW-1133">Transmembrane helix</keyword>
<feature type="compositionally biased region" description="Basic and acidic residues" evidence="4">
    <location>
        <begin position="312"/>
        <end position="329"/>
    </location>
</feature>
<dbReference type="CDD" id="cd20805">
    <property type="entry name" value="C1_DGK_rpt2"/>
    <property type="match status" value="1"/>
</dbReference>
<accession>A0A835M925</accession>
<evidence type="ECO:0000313" key="7">
    <source>
        <dbReference type="EMBL" id="KAF9624143.1"/>
    </source>
</evidence>
<dbReference type="Proteomes" id="UP000631114">
    <property type="component" value="Unassembled WGS sequence"/>
</dbReference>
<name>A0A835M925_9MAGN</name>
<organism evidence="7 8">
    <name type="scientific">Coptis chinensis</name>
    <dbReference type="NCBI Taxonomy" id="261450"/>
    <lineage>
        <taxon>Eukaryota</taxon>
        <taxon>Viridiplantae</taxon>
        <taxon>Streptophyta</taxon>
        <taxon>Embryophyta</taxon>
        <taxon>Tracheophyta</taxon>
        <taxon>Spermatophyta</taxon>
        <taxon>Magnoliopsida</taxon>
        <taxon>Ranunculales</taxon>
        <taxon>Ranunculaceae</taxon>
        <taxon>Coptidoideae</taxon>
        <taxon>Coptis</taxon>
    </lineage>
</organism>
<proteinExistence type="predicted"/>
<protein>
    <recommendedName>
        <fullName evidence="6">Phorbol-ester/DAG-type domain-containing protein</fullName>
    </recommendedName>
</protein>
<evidence type="ECO:0000313" key="8">
    <source>
        <dbReference type="Proteomes" id="UP000631114"/>
    </source>
</evidence>
<feature type="region of interest" description="Disordered" evidence="4">
    <location>
        <begin position="254"/>
        <end position="329"/>
    </location>
</feature>
<comment type="caution">
    <text evidence="7">The sequence shown here is derived from an EMBL/GenBank/DDBJ whole genome shotgun (WGS) entry which is preliminary data.</text>
</comment>
<dbReference type="PANTHER" id="PTHR11255">
    <property type="entry name" value="DIACYLGLYCEROL KINASE"/>
    <property type="match status" value="1"/>
</dbReference>
<dbReference type="InterPro" id="IPR037607">
    <property type="entry name" value="DGK"/>
</dbReference>
<keyword evidence="5" id="KW-0472">Membrane</keyword>
<dbReference type="GO" id="GO:0016020">
    <property type="term" value="C:membrane"/>
    <property type="evidence" value="ECO:0007669"/>
    <property type="project" value="UniProtKB-SubCell"/>
</dbReference>
<gene>
    <name evidence="7" type="ORF">IFM89_008081</name>
</gene>
<reference evidence="7 8" key="1">
    <citation type="submission" date="2020-10" db="EMBL/GenBank/DDBJ databases">
        <title>The Coptis chinensis genome and diversification of protoberbering-type alkaloids.</title>
        <authorList>
            <person name="Wang B."/>
            <person name="Shu S."/>
            <person name="Song C."/>
            <person name="Liu Y."/>
        </authorList>
    </citation>
    <scope>NUCLEOTIDE SEQUENCE [LARGE SCALE GENOMIC DNA]</scope>
    <source>
        <strain evidence="7">HL-2020</strain>
        <tissue evidence="7">Leaf</tissue>
    </source>
</reference>
<dbReference type="GO" id="GO:0007165">
    <property type="term" value="P:signal transduction"/>
    <property type="evidence" value="ECO:0007669"/>
    <property type="project" value="InterPro"/>
</dbReference>
<dbReference type="InterPro" id="IPR002219">
    <property type="entry name" value="PKC_DAG/PE"/>
</dbReference>
<dbReference type="SUPFAM" id="SSF57889">
    <property type="entry name" value="Cysteine-rich domain"/>
    <property type="match status" value="1"/>
</dbReference>
<dbReference type="OrthoDB" id="242257at2759"/>
<feature type="domain" description="Phorbol-ester/DAG-type" evidence="6">
    <location>
        <begin position="153"/>
        <end position="216"/>
    </location>
</feature>
<dbReference type="GO" id="GO:0004143">
    <property type="term" value="F:ATP-dependent diacylglycerol kinase activity"/>
    <property type="evidence" value="ECO:0007669"/>
    <property type="project" value="InterPro"/>
</dbReference>
<evidence type="ECO:0000256" key="4">
    <source>
        <dbReference type="SAM" id="MobiDB-lite"/>
    </source>
</evidence>
<dbReference type="PANTHER" id="PTHR11255:SF54">
    <property type="entry name" value="DIACYLGLYCEROL KINASE THETA"/>
    <property type="match status" value="1"/>
</dbReference>
<feature type="compositionally biased region" description="Basic residues" evidence="4">
    <location>
        <begin position="258"/>
        <end position="268"/>
    </location>
</feature>
<evidence type="ECO:0000256" key="5">
    <source>
        <dbReference type="SAM" id="Phobius"/>
    </source>
</evidence>
<dbReference type="SMART" id="SM00109">
    <property type="entry name" value="C1"/>
    <property type="match status" value="2"/>
</dbReference>
<dbReference type="InterPro" id="IPR046349">
    <property type="entry name" value="C1-like_sf"/>
</dbReference>
<feature type="transmembrane region" description="Helical" evidence="5">
    <location>
        <begin position="28"/>
        <end position="49"/>
    </location>
</feature>
<evidence type="ECO:0000256" key="3">
    <source>
        <dbReference type="ARBA" id="ARBA00022833"/>
    </source>
</evidence>
<dbReference type="Pfam" id="PF00130">
    <property type="entry name" value="C1_1"/>
    <property type="match status" value="1"/>
</dbReference>
<keyword evidence="8" id="KW-1185">Reference proteome</keyword>
<keyword evidence="5" id="KW-0812">Transmembrane</keyword>
<dbReference type="GO" id="GO:0008270">
    <property type="term" value="F:zinc ion binding"/>
    <property type="evidence" value="ECO:0007669"/>
    <property type="project" value="UniProtKB-KW"/>
</dbReference>
<evidence type="ECO:0000259" key="6">
    <source>
        <dbReference type="PROSITE" id="PS50081"/>
    </source>
</evidence>
<evidence type="ECO:0000256" key="2">
    <source>
        <dbReference type="ARBA" id="ARBA00022771"/>
    </source>
</evidence>